<evidence type="ECO:0000256" key="10">
    <source>
        <dbReference type="SAM" id="MobiDB-lite"/>
    </source>
</evidence>
<dbReference type="Gene3D" id="3.30.40.10">
    <property type="entry name" value="Zinc/RING finger domain, C3HC4 (zinc finger)"/>
    <property type="match status" value="1"/>
</dbReference>
<evidence type="ECO:0000256" key="5">
    <source>
        <dbReference type="ARBA" id="ARBA00022723"/>
    </source>
</evidence>
<dbReference type="PANTHER" id="PTHR22937">
    <property type="entry name" value="E3 UBIQUITIN-PROTEIN LIGASE RNF165"/>
    <property type="match status" value="1"/>
</dbReference>
<evidence type="ECO:0000256" key="3">
    <source>
        <dbReference type="ARBA" id="ARBA00012483"/>
    </source>
</evidence>
<dbReference type="InterPro" id="IPR001841">
    <property type="entry name" value="Znf_RING"/>
</dbReference>
<feature type="domain" description="RING-type" evidence="11">
    <location>
        <begin position="659"/>
        <end position="700"/>
    </location>
</feature>
<feature type="compositionally biased region" description="Polar residues" evidence="10">
    <location>
        <begin position="490"/>
        <end position="509"/>
    </location>
</feature>
<evidence type="ECO:0000256" key="2">
    <source>
        <dbReference type="ARBA" id="ARBA00004906"/>
    </source>
</evidence>
<evidence type="ECO:0000256" key="1">
    <source>
        <dbReference type="ARBA" id="ARBA00000900"/>
    </source>
</evidence>
<proteinExistence type="predicted"/>
<comment type="catalytic activity">
    <reaction evidence="1">
        <text>S-ubiquitinyl-[E2 ubiquitin-conjugating enzyme]-L-cysteine + [acceptor protein]-L-lysine = [E2 ubiquitin-conjugating enzyme]-L-cysteine + N(6)-ubiquitinyl-[acceptor protein]-L-lysine.</text>
        <dbReference type="EC" id="2.3.2.27"/>
    </reaction>
</comment>
<feature type="region of interest" description="Disordered" evidence="10">
    <location>
        <begin position="224"/>
        <end position="251"/>
    </location>
</feature>
<dbReference type="AlphaFoldDB" id="A0A2T7CSE2"/>
<dbReference type="EMBL" id="CM009755">
    <property type="protein sequence ID" value="PUZ46248.1"/>
    <property type="molecule type" value="Genomic_DNA"/>
</dbReference>
<feature type="region of interest" description="Disordered" evidence="10">
    <location>
        <begin position="1"/>
        <end position="37"/>
    </location>
</feature>
<dbReference type="GO" id="GO:0010228">
    <property type="term" value="P:vegetative to reproductive phase transition of meristem"/>
    <property type="evidence" value="ECO:0007669"/>
    <property type="project" value="UniProtKB-ARBA"/>
</dbReference>
<dbReference type="SMART" id="SM00184">
    <property type="entry name" value="RING"/>
    <property type="match status" value="1"/>
</dbReference>
<dbReference type="OrthoDB" id="8062037at2759"/>
<keyword evidence="6 9" id="KW-0863">Zinc-finger</keyword>
<evidence type="ECO:0000256" key="4">
    <source>
        <dbReference type="ARBA" id="ARBA00022679"/>
    </source>
</evidence>
<evidence type="ECO:0000256" key="9">
    <source>
        <dbReference type="PROSITE-ProRule" id="PRU00175"/>
    </source>
</evidence>
<keyword evidence="5" id="KW-0479">Metal-binding</keyword>
<dbReference type="STRING" id="1504633.A0A2T7CSE2"/>
<dbReference type="EC" id="2.3.2.27" evidence="3"/>
<gene>
    <name evidence="12" type="ORF">GQ55_7G040400</name>
</gene>
<dbReference type="PROSITE" id="PS50089">
    <property type="entry name" value="ZF_RING_2"/>
    <property type="match status" value="1"/>
</dbReference>
<dbReference type="Gramene" id="PUZ46248">
    <property type="protein sequence ID" value="PUZ46248"/>
    <property type="gene ID" value="GQ55_7G040400"/>
</dbReference>
<dbReference type="Pfam" id="PF13639">
    <property type="entry name" value="zf-RING_2"/>
    <property type="match status" value="1"/>
</dbReference>
<comment type="pathway">
    <text evidence="2">Protein modification; protein ubiquitination.</text>
</comment>
<feature type="region of interest" description="Disordered" evidence="10">
    <location>
        <begin position="361"/>
        <end position="411"/>
    </location>
</feature>
<dbReference type="PANTHER" id="PTHR22937:SF213">
    <property type="entry name" value="RING-TYPE E3 UBIQUITIN TRANSFERASE"/>
    <property type="match status" value="1"/>
</dbReference>
<dbReference type="InterPro" id="IPR045191">
    <property type="entry name" value="MBR1/2-like"/>
</dbReference>
<accession>A0A2T7CSE2</accession>
<reference evidence="12 13" key="1">
    <citation type="submission" date="2018-04" db="EMBL/GenBank/DDBJ databases">
        <title>WGS assembly of Panicum hallii var. hallii HAL2.</title>
        <authorList>
            <person name="Lovell J."/>
            <person name="Jenkins J."/>
            <person name="Lowry D."/>
            <person name="Mamidi S."/>
            <person name="Sreedasyam A."/>
            <person name="Weng X."/>
            <person name="Barry K."/>
            <person name="Bonette J."/>
            <person name="Campitelli B."/>
            <person name="Daum C."/>
            <person name="Gordon S."/>
            <person name="Gould B."/>
            <person name="Lipzen A."/>
            <person name="MacQueen A."/>
            <person name="Palacio-Mejia J."/>
            <person name="Plott C."/>
            <person name="Shakirov E."/>
            <person name="Shu S."/>
            <person name="Yoshinaga Y."/>
            <person name="Zane M."/>
            <person name="Rokhsar D."/>
            <person name="Grimwood J."/>
            <person name="Schmutz J."/>
            <person name="Juenger T."/>
        </authorList>
    </citation>
    <scope>NUCLEOTIDE SEQUENCE [LARGE SCALE GENOMIC DNA]</scope>
    <source>
        <strain evidence="13">cv. HAL2</strain>
    </source>
</reference>
<keyword evidence="4" id="KW-0808">Transferase</keyword>
<dbReference type="SUPFAM" id="SSF57850">
    <property type="entry name" value="RING/U-box"/>
    <property type="match status" value="1"/>
</dbReference>
<keyword evidence="8" id="KW-0862">Zinc</keyword>
<dbReference type="GO" id="GO:0043161">
    <property type="term" value="P:proteasome-mediated ubiquitin-dependent protein catabolic process"/>
    <property type="evidence" value="ECO:0007669"/>
    <property type="project" value="UniProtKB-ARBA"/>
</dbReference>
<dbReference type="GO" id="GO:0008270">
    <property type="term" value="F:zinc ion binding"/>
    <property type="evidence" value="ECO:0007669"/>
    <property type="project" value="UniProtKB-KW"/>
</dbReference>
<feature type="compositionally biased region" description="Low complexity" evidence="10">
    <location>
        <begin position="369"/>
        <end position="401"/>
    </location>
</feature>
<evidence type="ECO:0000256" key="8">
    <source>
        <dbReference type="ARBA" id="ARBA00022833"/>
    </source>
</evidence>
<evidence type="ECO:0000313" key="12">
    <source>
        <dbReference type="EMBL" id="PUZ46248.1"/>
    </source>
</evidence>
<evidence type="ECO:0000256" key="7">
    <source>
        <dbReference type="ARBA" id="ARBA00022786"/>
    </source>
</evidence>
<keyword evidence="13" id="KW-1185">Reference proteome</keyword>
<dbReference type="Proteomes" id="UP000244336">
    <property type="component" value="Chromosome 7"/>
</dbReference>
<feature type="region of interest" description="Disordered" evidence="10">
    <location>
        <begin position="486"/>
        <end position="524"/>
    </location>
</feature>
<dbReference type="InterPro" id="IPR013083">
    <property type="entry name" value="Znf_RING/FYVE/PHD"/>
</dbReference>
<dbReference type="GO" id="GO:0061630">
    <property type="term" value="F:ubiquitin protein ligase activity"/>
    <property type="evidence" value="ECO:0007669"/>
    <property type="project" value="UniProtKB-EC"/>
</dbReference>
<evidence type="ECO:0000259" key="11">
    <source>
        <dbReference type="PROSITE" id="PS50089"/>
    </source>
</evidence>
<keyword evidence="7" id="KW-0833">Ubl conjugation pathway</keyword>
<sequence length="706" mass="76942">MQHNRITMLSSSETCQLGSSSSNSAIDQQNLLPNNPTADEQILLPNALESESYPHYLLNSHEVEMPVESLNGQQNTSLSLWESAGSSSMGCLVDHGNFFHAKREHLAPSLSIGGPLSIDRRRHEATSSLPSHNLNIDLNVNQADQFGSDDVDLVHSNGQSGTNTVSAHRGSSLTERILHHGVSDAIGSSSRNADCFEGASGQEVHLLDSHHPTFKRKYIDGCHAESSANGSSRNRHLNNNTLLPPPTTCESSTMPTATNFTVPYPPVEQLNQSTNIASSSNLSDRYSLYSDPHENEFMRNTRMRISPSDYDQSLPNLLPEGSFRCSAYQPTQSSFIPVQPRKLSSSAGSHSRPHVPAITQFSQNLHRPSSNVSLGSRIGSSSSSAGTGSSSRSAIQISASQDPSTSLMGSDYPEPLLLGSSLFNADSTNFLSASGSRTNQQNSGSSSGSMLRAAVNVGSQQVHGFNASQSSATLRGSADMSRRSLISAGVSHSRSSSIALQHRGNSSTSHEVRSHQPGSSSRSLQHYLRAGHPSIDRQNPGYLDLQSFMQTIAASREGGRPISELRNVFDQIRQGRNARLEDLLLIDRSLIMRRANLIDRHRDMRLDVDNMSYEELLALGERIGYVNTGLSEEKIMSSLKQWKYAIRALDDPPTCVEPCCICQEDYVEDEDLGRLDCGHDFHTACIKQWLVIKNLCPICKKTALGT</sequence>
<protein>
    <recommendedName>
        <fullName evidence="3">RING-type E3 ubiquitin transferase</fullName>
        <ecNumber evidence="3">2.3.2.27</ecNumber>
    </recommendedName>
</protein>
<dbReference type="FunFam" id="3.30.40.10:FF:000309">
    <property type="entry name" value="E3 ubiquitin-protein ligase MBR2"/>
    <property type="match status" value="1"/>
</dbReference>
<name>A0A2T7CSE2_9POAL</name>
<organism evidence="12 13">
    <name type="scientific">Panicum hallii var. hallii</name>
    <dbReference type="NCBI Taxonomy" id="1504633"/>
    <lineage>
        <taxon>Eukaryota</taxon>
        <taxon>Viridiplantae</taxon>
        <taxon>Streptophyta</taxon>
        <taxon>Embryophyta</taxon>
        <taxon>Tracheophyta</taxon>
        <taxon>Spermatophyta</taxon>
        <taxon>Magnoliopsida</taxon>
        <taxon>Liliopsida</taxon>
        <taxon>Poales</taxon>
        <taxon>Poaceae</taxon>
        <taxon>PACMAD clade</taxon>
        <taxon>Panicoideae</taxon>
        <taxon>Panicodae</taxon>
        <taxon>Paniceae</taxon>
        <taxon>Panicinae</taxon>
        <taxon>Panicum</taxon>
        <taxon>Panicum sect. Panicum</taxon>
    </lineage>
</organism>
<evidence type="ECO:0000256" key="6">
    <source>
        <dbReference type="ARBA" id="ARBA00022771"/>
    </source>
</evidence>
<evidence type="ECO:0000313" key="13">
    <source>
        <dbReference type="Proteomes" id="UP000244336"/>
    </source>
</evidence>